<comment type="caution">
    <text evidence="2">The sequence shown here is derived from an EMBL/GenBank/DDBJ whole genome shotgun (WGS) entry which is preliminary data.</text>
</comment>
<evidence type="ECO:0000313" key="2">
    <source>
        <dbReference type="EMBL" id="GEO06134.1"/>
    </source>
</evidence>
<evidence type="ECO:0000256" key="1">
    <source>
        <dbReference type="SAM" id="MobiDB-lite"/>
    </source>
</evidence>
<dbReference type="RefSeq" id="WP_146901546.1">
    <property type="nucleotide sequence ID" value="NZ_BJYS01000031.1"/>
</dbReference>
<proteinExistence type="predicted"/>
<dbReference type="EMBL" id="BJYS01000031">
    <property type="protein sequence ID" value="GEO06134.1"/>
    <property type="molecule type" value="Genomic_DNA"/>
</dbReference>
<evidence type="ECO:0000313" key="3">
    <source>
        <dbReference type="Proteomes" id="UP000321532"/>
    </source>
</evidence>
<accession>A0A512B2E1</accession>
<sequence>MMEDNKEQQNSSPASGNEENNSTEKNKLRGAASKAGISGQSMIEENSAENTQGIGITGGNVIGGINPETENKAGDNSST</sequence>
<feature type="compositionally biased region" description="Polar residues" evidence="1">
    <location>
        <begin position="8"/>
        <end position="20"/>
    </location>
</feature>
<organism evidence="2 3">
    <name type="scientific">Adhaeribacter aerolatus</name>
    <dbReference type="NCBI Taxonomy" id="670289"/>
    <lineage>
        <taxon>Bacteria</taxon>
        <taxon>Pseudomonadati</taxon>
        <taxon>Bacteroidota</taxon>
        <taxon>Cytophagia</taxon>
        <taxon>Cytophagales</taxon>
        <taxon>Hymenobacteraceae</taxon>
        <taxon>Adhaeribacter</taxon>
    </lineage>
</organism>
<feature type="region of interest" description="Disordered" evidence="1">
    <location>
        <begin position="1"/>
        <end position="79"/>
    </location>
</feature>
<name>A0A512B2E1_9BACT</name>
<reference evidence="2 3" key="1">
    <citation type="submission" date="2019-07" db="EMBL/GenBank/DDBJ databases">
        <title>Whole genome shotgun sequence of Adhaeribacter aerolatus NBRC 106133.</title>
        <authorList>
            <person name="Hosoyama A."/>
            <person name="Uohara A."/>
            <person name="Ohji S."/>
            <person name="Ichikawa N."/>
        </authorList>
    </citation>
    <scope>NUCLEOTIDE SEQUENCE [LARGE SCALE GENOMIC DNA]</scope>
    <source>
        <strain evidence="2 3">NBRC 106133</strain>
    </source>
</reference>
<protein>
    <submittedName>
        <fullName evidence="2">Uncharacterized protein</fullName>
    </submittedName>
</protein>
<gene>
    <name evidence="2" type="ORF">AAE02nite_37980</name>
</gene>
<feature type="compositionally biased region" description="Polar residues" evidence="1">
    <location>
        <begin position="38"/>
        <end position="52"/>
    </location>
</feature>
<keyword evidence="3" id="KW-1185">Reference proteome</keyword>
<dbReference type="AlphaFoldDB" id="A0A512B2E1"/>
<dbReference type="Proteomes" id="UP000321532">
    <property type="component" value="Unassembled WGS sequence"/>
</dbReference>